<feature type="coiled-coil region" evidence="1">
    <location>
        <begin position="111"/>
        <end position="146"/>
    </location>
</feature>
<dbReference type="AlphaFoldDB" id="A0A0M8MT66"/>
<organism evidence="3 4">
    <name type="scientific">Escovopsis weberi</name>
    <dbReference type="NCBI Taxonomy" id="150374"/>
    <lineage>
        <taxon>Eukaryota</taxon>
        <taxon>Fungi</taxon>
        <taxon>Dikarya</taxon>
        <taxon>Ascomycota</taxon>
        <taxon>Pezizomycotina</taxon>
        <taxon>Sordariomycetes</taxon>
        <taxon>Hypocreomycetidae</taxon>
        <taxon>Hypocreales</taxon>
        <taxon>Hypocreaceae</taxon>
        <taxon>Escovopsis</taxon>
    </lineage>
</organism>
<protein>
    <submittedName>
        <fullName evidence="3">Uncharacterized protein</fullName>
    </submittedName>
</protein>
<keyword evidence="4" id="KW-1185">Reference proteome</keyword>
<accession>A0A0M8MT66</accession>
<gene>
    <name evidence="3" type="ORF">ESCO_003135</name>
</gene>
<evidence type="ECO:0000256" key="1">
    <source>
        <dbReference type="SAM" id="Coils"/>
    </source>
</evidence>
<dbReference type="Proteomes" id="UP000053831">
    <property type="component" value="Unassembled WGS sequence"/>
</dbReference>
<dbReference type="OrthoDB" id="3439820at2759"/>
<feature type="compositionally biased region" description="Polar residues" evidence="2">
    <location>
        <begin position="79"/>
        <end position="90"/>
    </location>
</feature>
<reference evidence="3 4" key="1">
    <citation type="submission" date="2015-07" db="EMBL/GenBank/DDBJ databases">
        <title>The genome of the fungus Escovopsis weberi, a specialized disease agent of ant agriculture.</title>
        <authorList>
            <person name="de Man T.J."/>
            <person name="Stajich J.E."/>
            <person name="Kubicek C.P."/>
            <person name="Chenthamara K."/>
            <person name="Atanasova L."/>
            <person name="Druzhinina I.S."/>
            <person name="Birnbaum S."/>
            <person name="Barribeau S.M."/>
            <person name="Teiling C."/>
            <person name="Suen G."/>
            <person name="Currie C."/>
            <person name="Gerardo N.M."/>
        </authorList>
    </citation>
    <scope>NUCLEOTIDE SEQUENCE [LARGE SCALE GENOMIC DNA]</scope>
</reference>
<evidence type="ECO:0000256" key="2">
    <source>
        <dbReference type="SAM" id="MobiDB-lite"/>
    </source>
</evidence>
<comment type="caution">
    <text evidence="3">The sequence shown here is derived from an EMBL/GenBank/DDBJ whole genome shotgun (WGS) entry which is preliminary data.</text>
</comment>
<feature type="region of interest" description="Disordered" evidence="2">
    <location>
        <begin position="1"/>
        <end position="97"/>
    </location>
</feature>
<dbReference type="STRING" id="150374.A0A0M8MT66"/>
<evidence type="ECO:0000313" key="4">
    <source>
        <dbReference type="Proteomes" id="UP000053831"/>
    </source>
</evidence>
<sequence length="166" mass="18355">MSMSNLGGILQQDGRTPEANEDPPSDRKGAAVRRTSEAHRLVHKCLESRRRRQSLKRSGDYLGVQGINPETGEFDVMTPTDSTPRSSMSAGSKGKANTLRKILHKNGGAFVKSSSKRAEEEELAQKEMEEEKFDRLQRQKEVMKTIGKSLIHSVCQIDKSQGGSLA</sequence>
<evidence type="ECO:0000313" key="3">
    <source>
        <dbReference type="EMBL" id="KOS17958.1"/>
    </source>
</evidence>
<proteinExistence type="predicted"/>
<feature type="compositionally biased region" description="Basic and acidic residues" evidence="2">
    <location>
        <begin position="24"/>
        <end position="48"/>
    </location>
</feature>
<name>A0A0M8MT66_ESCWE</name>
<dbReference type="EMBL" id="LGSR01000022">
    <property type="protein sequence ID" value="KOS17958.1"/>
    <property type="molecule type" value="Genomic_DNA"/>
</dbReference>
<keyword evidence="1" id="KW-0175">Coiled coil</keyword>